<protein>
    <submittedName>
        <fullName evidence="2">Uncharacterized protein</fullName>
    </submittedName>
</protein>
<keyword evidence="3" id="KW-1185">Reference proteome</keyword>
<evidence type="ECO:0000256" key="1">
    <source>
        <dbReference type="SAM" id="MobiDB-lite"/>
    </source>
</evidence>
<dbReference type="Proteomes" id="UP001378592">
    <property type="component" value="Unassembled WGS sequence"/>
</dbReference>
<accession>A0AAN9V3X5</accession>
<organism evidence="2 3">
    <name type="scientific">Gryllus longicercus</name>
    <dbReference type="NCBI Taxonomy" id="2509291"/>
    <lineage>
        <taxon>Eukaryota</taxon>
        <taxon>Metazoa</taxon>
        <taxon>Ecdysozoa</taxon>
        <taxon>Arthropoda</taxon>
        <taxon>Hexapoda</taxon>
        <taxon>Insecta</taxon>
        <taxon>Pterygota</taxon>
        <taxon>Neoptera</taxon>
        <taxon>Polyneoptera</taxon>
        <taxon>Orthoptera</taxon>
        <taxon>Ensifera</taxon>
        <taxon>Gryllidea</taxon>
        <taxon>Grylloidea</taxon>
        <taxon>Gryllidae</taxon>
        <taxon>Gryllinae</taxon>
        <taxon>Gryllus</taxon>
    </lineage>
</organism>
<feature type="compositionally biased region" description="Basic residues" evidence="1">
    <location>
        <begin position="26"/>
        <end position="42"/>
    </location>
</feature>
<gene>
    <name evidence="2" type="ORF">R5R35_012823</name>
</gene>
<sequence>MHTATCRPGEQLTFQCGDVNSPGGRREKKKERKQNNMRRRKPFPSGARFRSRRSPRSARWGAAGSGAELFADCDGAELFSLLRGPRASPTAWIIACPCRE</sequence>
<evidence type="ECO:0000313" key="2">
    <source>
        <dbReference type="EMBL" id="KAK7788834.1"/>
    </source>
</evidence>
<reference evidence="2 3" key="1">
    <citation type="submission" date="2024-03" db="EMBL/GenBank/DDBJ databases">
        <title>The genome assembly and annotation of the cricket Gryllus longicercus Weissman &amp; Gray.</title>
        <authorList>
            <person name="Szrajer S."/>
            <person name="Gray D."/>
            <person name="Ylla G."/>
        </authorList>
    </citation>
    <scope>NUCLEOTIDE SEQUENCE [LARGE SCALE GENOMIC DNA]</scope>
    <source>
        <strain evidence="2">DAG 2021-001</strain>
        <tissue evidence="2">Whole body minus gut</tissue>
    </source>
</reference>
<dbReference type="EMBL" id="JAZDUA010000915">
    <property type="protein sequence ID" value="KAK7788834.1"/>
    <property type="molecule type" value="Genomic_DNA"/>
</dbReference>
<dbReference type="AlphaFoldDB" id="A0AAN9V3X5"/>
<proteinExistence type="predicted"/>
<feature type="region of interest" description="Disordered" evidence="1">
    <location>
        <begin position="15"/>
        <end position="60"/>
    </location>
</feature>
<name>A0AAN9V3X5_9ORTH</name>
<evidence type="ECO:0000313" key="3">
    <source>
        <dbReference type="Proteomes" id="UP001378592"/>
    </source>
</evidence>
<comment type="caution">
    <text evidence="2">The sequence shown here is derived from an EMBL/GenBank/DDBJ whole genome shotgun (WGS) entry which is preliminary data.</text>
</comment>